<dbReference type="GO" id="GO:0005667">
    <property type="term" value="C:transcription regulator complex"/>
    <property type="evidence" value="ECO:0007669"/>
    <property type="project" value="TreeGrafter"/>
</dbReference>
<keyword evidence="2" id="KW-0479">Metal-binding</keyword>
<evidence type="ECO:0000256" key="3">
    <source>
        <dbReference type="ARBA" id="ARBA00022737"/>
    </source>
</evidence>
<evidence type="ECO:0000256" key="6">
    <source>
        <dbReference type="ARBA" id="ARBA00023015"/>
    </source>
</evidence>
<keyword evidence="8" id="KW-0804">Transcription</keyword>
<dbReference type="SUPFAM" id="SSF57667">
    <property type="entry name" value="beta-beta-alpha zinc fingers"/>
    <property type="match status" value="3"/>
</dbReference>
<dbReference type="GO" id="GO:0000981">
    <property type="term" value="F:DNA-binding transcription factor activity, RNA polymerase II-specific"/>
    <property type="evidence" value="ECO:0007669"/>
    <property type="project" value="TreeGrafter"/>
</dbReference>
<feature type="region of interest" description="Disordered" evidence="11">
    <location>
        <begin position="47"/>
        <end position="67"/>
    </location>
</feature>
<dbReference type="Gene3D" id="3.30.160.60">
    <property type="entry name" value="Classic Zinc Finger"/>
    <property type="match status" value="5"/>
</dbReference>
<dbReference type="PANTHER" id="PTHR14003">
    <property type="entry name" value="TRANSCRIPTIONAL REPRESSOR PROTEIN YY"/>
    <property type="match status" value="1"/>
</dbReference>
<feature type="domain" description="C2H2-type" evidence="12">
    <location>
        <begin position="132"/>
        <end position="159"/>
    </location>
</feature>
<evidence type="ECO:0000256" key="11">
    <source>
        <dbReference type="SAM" id="MobiDB-lite"/>
    </source>
</evidence>
<dbReference type="GeneTree" id="ENSGT01150000286934"/>
<dbReference type="AlphaFoldDB" id="A0A8C4NJP6"/>
<dbReference type="Ensembl" id="ENSEBUT00000005629.1">
    <property type="protein sequence ID" value="ENSEBUP00000005191.1"/>
    <property type="gene ID" value="ENSEBUG00000003573.1"/>
</dbReference>
<proteinExistence type="predicted"/>
<keyword evidence="6" id="KW-0805">Transcription regulation</keyword>
<evidence type="ECO:0000256" key="4">
    <source>
        <dbReference type="ARBA" id="ARBA00022771"/>
    </source>
</evidence>
<keyword evidence="7" id="KW-0238">DNA-binding</keyword>
<sequence length="282" mass="32405">MFFFSDLIVKVKVESEFEDESMFQEKGEAQVVNSETFQNNLIHTDQDALSNDQVKQEPCDSPPMEPSKASQLLEEKQMKLVCCSNCSQLFKIQAFNHHMTQTVTQETDTFSSMPCKWCMETLKDIQGSRRPHKCSACDKSLTTLSSLKVHQGIHTGEKPFKCSICRKEFTRSSHLRIHQRIHTDEKLFKCSLCPKAFIQSSYLKKHQGTHTDEKLFKCSLCPKAFIQSSYLKKHQGTHTRENLHKCSVCSKAFTRLSGFHIHQRIHTGEKPHKCLMCPKGDT</sequence>
<dbReference type="PANTHER" id="PTHR14003:SF23">
    <property type="entry name" value="ZINC FINGER PROTEIN 143"/>
    <property type="match status" value="1"/>
</dbReference>
<dbReference type="FunFam" id="3.30.160.60:FF:000358">
    <property type="entry name" value="zinc finger protein 24"/>
    <property type="match status" value="3"/>
</dbReference>
<dbReference type="Proteomes" id="UP000694388">
    <property type="component" value="Unplaced"/>
</dbReference>
<dbReference type="GO" id="GO:0008270">
    <property type="term" value="F:zinc ion binding"/>
    <property type="evidence" value="ECO:0007669"/>
    <property type="project" value="UniProtKB-KW"/>
</dbReference>
<evidence type="ECO:0000256" key="7">
    <source>
        <dbReference type="ARBA" id="ARBA00023125"/>
    </source>
</evidence>
<evidence type="ECO:0000256" key="2">
    <source>
        <dbReference type="ARBA" id="ARBA00022723"/>
    </source>
</evidence>
<feature type="domain" description="C2H2-type" evidence="12">
    <location>
        <begin position="188"/>
        <end position="215"/>
    </location>
</feature>
<feature type="domain" description="C2H2-type" evidence="12">
    <location>
        <begin position="160"/>
        <end position="187"/>
    </location>
</feature>
<dbReference type="PROSITE" id="PS50157">
    <property type="entry name" value="ZINC_FINGER_C2H2_2"/>
    <property type="match status" value="5"/>
</dbReference>
<evidence type="ECO:0000259" key="12">
    <source>
        <dbReference type="PROSITE" id="PS50157"/>
    </source>
</evidence>
<evidence type="ECO:0000256" key="1">
    <source>
        <dbReference type="ARBA" id="ARBA00004123"/>
    </source>
</evidence>
<keyword evidence="14" id="KW-1185">Reference proteome</keyword>
<reference evidence="13" key="2">
    <citation type="submission" date="2025-09" db="UniProtKB">
        <authorList>
            <consortium name="Ensembl"/>
        </authorList>
    </citation>
    <scope>IDENTIFICATION</scope>
</reference>
<evidence type="ECO:0000256" key="9">
    <source>
        <dbReference type="ARBA" id="ARBA00023242"/>
    </source>
</evidence>
<organism evidence="13 14">
    <name type="scientific">Eptatretus burgeri</name>
    <name type="common">Inshore hagfish</name>
    <dbReference type="NCBI Taxonomy" id="7764"/>
    <lineage>
        <taxon>Eukaryota</taxon>
        <taxon>Metazoa</taxon>
        <taxon>Chordata</taxon>
        <taxon>Craniata</taxon>
        <taxon>Vertebrata</taxon>
        <taxon>Cyclostomata</taxon>
        <taxon>Myxini</taxon>
        <taxon>Myxiniformes</taxon>
        <taxon>Myxinidae</taxon>
        <taxon>Eptatretinae</taxon>
        <taxon>Eptatretus</taxon>
    </lineage>
</organism>
<evidence type="ECO:0000256" key="8">
    <source>
        <dbReference type="ARBA" id="ARBA00023163"/>
    </source>
</evidence>
<reference evidence="13" key="1">
    <citation type="submission" date="2025-08" db="UniProtKB">
        <authorList>
            <consortium name="Ensembl"/>
        </authorList>
    </citation>
    <scope>IDENTIFICATION</scope>
</reference>
<keyword evidence="9" id="KW-0539">Nucleus</keyword>
<accession>A0A8C4NJP6</accession>
<comment type="subcellular location">
    <subcellularLocation>
        <location evidence="1">Nucleus</location>
    </subcellularLocation>
</comment>
<keyword evidence="3" id="KW-0677">Repeat</keyword>
<protein>
    <recommendedName>
        <fullName evidence="12">C2H2-type domain-containing protein</fullName>
    </recommendedName>
</protein>
<feature type="domain" description="C2H2-type" evidence="12">
    <location>
        <begin position="216"/>
        <end position="243"/>
    </location>
</feature>
<dbReference type="InterPro" id="IPR036236">
    <property type="entry name" value="Znf_C2H2_sf"/>
</dbReference>
<evidence type="ECO:0000256" key="5">
    <source>
        <dbReference type="ARBA" id="ARBA00022833"/>
    </source>
</evidence>
<evidence type="ECO:0000256" key="10">
    <source>
        <dbReference type="PROSITE-ProRule" id="PRU00042"/>
    </source>
</evidence>
<keyword evidence="5" id="KW-0862">Zinc</keyword>
<feature type="domain" description="C2H2-type" evidence="12">
    <location>
        <begin position="244"/>
        <end position="271"/>
    </location>
</feature>
<dbReference type="PROSITE" id="PS00028">
    <property type="entry name" value="ZINC_FINGER_C2H2_1"/>
    <property type="match status" value="5"/>
</dbReference>
<dbReference type="GO" id="GO:0000785">
    <property type="term" value="C:chromatin"/>
    <property type="evidence" value="ECO:0007669"/>
    <property type="project" value="TreeGrafter"/>
</dbReference>
<evidence type="ECO:0000313" key="13">
    <source>
        <dbReference type="Ensembl" id="ENSEBUP00000005191.1"/>
    </source>
</evidence>
<evidence type="ECO:0000313" key="14">
    <source>
        <dbReference type="Proteomes" id="UP000694388"/>
    </source>
</evidence>
<dbReference type="InterPro" id="IPR013087">
    <property type="entry name" value="Znf_C2H2_type"/>
</dbReference>
<dbReference type="GO" id="GO:0031519">
    <property type="term" value="C:PcG protein complex"/>
    <property type="evidence" value="ECO:0007669"/>
    <property type="project" value="TreeGrafter"/>
</dbReference>
<dbReference type="Pfam" id="PF00096">
    <property type="entry name" value="zf-C2H2"/>
    <property type="match status" value="5"/>
</dbReference>
<dbReference type="GO" id="GO:0000978">
    <property type="term" value="F:RNA polymerase II cis-regulatory region sequence-specific DNA binding"/>
    <property type="evidence" value="ECO:0007669"/>
    <property type="project" value="TreeGrafter"/>
</dbReference>
<keyword evidence="4 10" id="KW-0863">Zinc-finger</keyword>
<dbReference type="SMART" id="SM00355">
    <property type="entry name" value="ZnF_C2H2"/>
    <property type="match status" value="5"/>
</dbReference>
<dbReference type="FunFam" id="3.30.160.60:FF:000870">
    <property type="entry name" value="zinc finger protein 197 isoform X1"/>
    <property type="match status" value="1"/>
</dbReference>
<dbReference type="FunFam" id="3.30.160.60:FF:000213">
    <property type="entry name" value="Zinc finger protein 624"/>
    <property type="match status" value="1"/>
</dbReference>
<name>A0A8C4NJP6_EPTBU</name>
<dbReference type="OMA" id="QCPKMFR"/>